<dbReference type="GO" id="GO:0030435">
    <property type="term" value="P:sporulation resulting in formation of a cellular spore"/>
    <property type="evidence" value="ECO:0007669"/>
    <property type="project" value="InterPro"/>
</dbReference>
<evidence type="ECO:0000259" key="1">
    <source>
        <dbReference type="Pfam" id="PF08486"/>
    </source>
</evidence>
<protein>
    <submittedName>
        <fullName evidence="2">SpoIID</fullName>
    </submittedName>
</protein>
<dbReference type="InterPro" id="IPR013486">
    <property type="entry name" value="SpoIID/LytB"/>
</dbReference>
<proteinExistence type="predicted"/>
<feature type="domain" description="Sporulation stage II protein D amidase enhancer LytB N-terminal" evidence="1">
    <location>
        <begin position="17"/>
        <end position="108"/>
    </location>
</feature>
<gene>
    <name evidence="2" type="ORF">AVDCRST_MAG40-397</name>
</gene>
<feature type="non-terminal residue" evidence="2">
    <location>
        <position position="1"/>
    </location>
</feature>
<reference evidence="2" key="1">
    <citation type="submission" date="2020-02" db="EMBL/GenBank/DDBJ databases">
        <authorList>
            <person name="Meier V. D."/>
        </authorList>
    </citation>
    <scope>NUCLEOTIDE SEQUENCE</scope>
    <source>
        <strain evidence="2">AVDCRST_MAG40</strain>
    </source>
</reference>
<dbReference type="EMBL" id="CADCTX010000113">
    <property type="protein sequence ID" value="CAA9301716.1"/>
    <property type="molecule type" value="Genomic_DNA"/>
</dbReference>
<dbReference type="AlphaFoldDB" id="A0A6J4KD62"/>
<dbReference type="Pfam" id="PF08486">
    <property type="entry name" value="SpoIID"/>
    <property type="match status" value="1"/>
</dbReference>
<sequence length="328" mass="35517">DTMRYRGVAEVLRNTSGTLAGVNVVHMEDYLKGVVPAELSPRLWPELEALKAQAVAARTYALSGLGKRAGDGYDLLPTTADQVYGGVAYEQALSNQAVDETARVVATYDGKLISALFSSTSGGHTANNEESFASAPVPYLRGLPDAERGQAVAHVPSLEVFRAHANATSLRAAKEGDFESDWASRHRWTFEWSAEEIRRVVSDYATGDVGRVHAINVLERGPSGRVLALEFVADADTFIVRKDAIRSALRYVTATGQLSNLWSTLFFVEPVIDRPSGEVTGFRVYGAGFGHGVGLSQTGAVGMAEKRHAYDEILKHYYQGIALETASY</sequence>
<organism evidence="2">
    <name type="scientific">uncultured Gemmatimonadaceae bacterium</name>
    <dbReference type="NCBI Taxonomy" id="246130"/>
    <lineage>
        <taxon>Bacteria</taxon>
        <taxon>Pseudomonadati</taxon>
        <taxon>Gemmatimonadota</taxon>
        <taxon>Gemmatimonadia</taxon>
        <taxon>Gemmatimonadales</taxon>
        <taxon>Gemmatimonadaceae</taxon>
        <taxon>environmental samples</taxon>
    </lineage>
</organism>
<dbReference type="InterPro" id="IPR013693">
    <property type="entry name" value="SpoIID/LytB_N"/>
</dbReference>
<name>A0A6J4KD62_9BACT</name>
<evidence type="ECO:0000313" key="2">
    <source>
        <dbReference type="EMBL" id="CAA9301716.1"/>
    </source>
</evidence>
<accession>A0A6J4KD62</accession>
<dbReference type="NCBIfam" id="TIGR02669">
    <property type="entry name" value="SpoIID_LytB"/>
    <property type="match status" value="1"/>
</dbReference>